<proteinExistence type="predicted"/>
<evidence type="ECO:0008006" key="5">
    <source>
        <dbReference type="Google" id="ProtNLM"/>
    </source>
</evidence>
<dbReference type="Pfam" id="PF16778">
    <property type="entry name" value="Phage_tail_APC"/>
    <property type="match status" value="1"/>
</dbReference>
<keyword evidence="4" id="KW-1185">Reference proteome</keyword>
<accession>A0A1S5NV54</accession>
<dbReference type="EMBL" id="KP966108">
    <property type="protein sequence ID" value="AKA61147.1"/>
    <property type="molecule type" value="Genomic_DNA"/>
</dbReference>
<dbReference type="InterPro" id="IPR035950">
    <property type="entry name" value="XkdW-like_sf"/>
</dbReference>
<name>A0A1S5NV54_9CAUD</name>
<feature type="domain" description="Phage tail assembly chaperone-like" evidence="2">
    <location>
        <begin position="77"/>
        <end position="135"/>
    </location>
</feature>
<dbReference type="Pfam" id="PF09636">
    <property type="entry name" value="XkdW"/>
    <property type="match status" value="1"/>
</dbReference>
<evidence type="ECO:0000259" key="1">
    <source>
        <dbReference type="Pfam" id="PF09636"/>
    </source>
</evidence>
<organism evidence="3 4">
    <name type="scientific">Burkholderia phage AP3</name>
    <dbReference type="NCBI Taxonomy" id="1636201"/>
    <lineage>
        <taxon>Viruses</taxon>
        <taxon>Duplodnaviria</taxon>
        <taxon>Heunggongvirae</taxon>
        <taxon>Uroviricota</taxon>
        <taxon>Caudoviricetes</taxon>
        <taxon>Peduoviridae</taxon>
        <taxon>Aptresvirus</taxon>
        <taxon>Aptresvirus AP3</taxon>
    </lineage>
</organism>
<evidence type="ECO:0000313" key="4">
    <source>
        <dbReference type="Proteomes" id="UP000225314"/>
    </source>
</evidence>
<dbReference type="InterPro" id="IPR019094">
    <property type="entry name" value="Phage_SP-beta_YorD"/>
</dbReference>
<dbReference type="Proteomes" id="UP000225314">
    <property type="component" value="Segment"/>
</dbReference>
<protein>
    <recommendedName>
        <fullName evidence="5">Tail fiber assembly protein</fullName>
    </recommendedName>
</protein>
<dbReference type="Gene3D" id="3.30.56.60">
    <property type="entry name" value="XkdW-like"/>
    <property type="match status" value="1"/>
</dbReference>
<evidence type="ECO:0000259" key="2">
    <source>
        <dbReference type="Pfam" id="PF16778"/>
    </source>
</evidence>
<dbReference type="InterPro" id="IPR031893">
    <property type="entry name" value="Phage_tail_APC"/>
</dbReference>
<evidence type="ECO:0000313" key="3">
    <source>
        <dbReference type="EMBL" id="AKA61147.1"/>
    </source>
</evidence>
<feature type="domain" description="Bacteriophage SP-beta YorD" evidence="1">
    <location>
        <begin position="7"/>
        <end position="69"/>
    </location>
</feature>
<gene>
    <name evidence="3" type="ORF">vB_BceM_AP3_0026</name>
</gene>
<reference evidence="3" key="1">
    <citation type="journal article" date="2017" name="Appl. Microbiol. Biotechnol.">
        <title>The temperate Burkholderia phage AP3 of the Peduovirinae shows efficient antimicrobial activity against B. cenocepacia of the IIIA lineage.</title>
        <authorList>
            <person name="Roszniowski B."/>
            <person name="Latka A."/>
            <person name="Maciejewska B."/>
            <person name="Vandenheuvel D."/>
            <person name="Olszak T."/>
            <person name="Briers Y."/>
            <person name="Holt G.S."/>
            <person name="Valvano M.A."/>
            <person name="Lavigne R."/>
            <person name="Smith D.L."/>
            <person name="Drulis-Kawa Z."/>
        </authorList>
    </citation>
    <scope>NUCLEOTIDE SEQUENCE [LARGE SCALE GENOMIC DNA]</scope>
</reference>
<sequence length="136" mass="15708">MLHADELAYCIAKKYPNLVRGKDYWVAHEVDRQTRIQIDTALIVKWLPIDPPKPTTSELQELWDTYGAEAIEWHLANHLRGMRDFELSKVDPQIAVAEDADDSERVKALRAYRQALRNVPQQSGFPFTVKWPVPPT</sequence>